<protein>
    <submittedName>
        <fullName evidence="1">Uncharacterized protein</fullName>
    </submittedName>
</protein>
<organism evidence="1 2">
    <name type="scientific">Modicisalibacter ilicicola DSM 19980</name>
    <dbReference type="NCBI Taxonomy" id="1121942"/>
    <lineage>
        <taxon>Bacteria</taxon>
        <taxon>Pseudomonadati</taxon>
        <taxon>Pseudomonadota</taxon>
        <taxon>Gammaproteobacteria</taxon>
        <taxon>Oceanospirillales</taxon>
        <taxon>Halomonadaceae</taxon>
        <taxon>Modicisalibacter</taxon>
    </lineage>
</organism>
<sequence>MRNPHKRHLLDPTNAATSYLMRHAMHLNRVDALESCIVHLMSQNDLSERNAELHAIQAYAELNCLNQTAIIDADATTAHVVVLRTEGGRPVMFTADDLMKVLQSAREEGRARVVNSDTRRPVVIQ</sequence>
<dbReference type="STRING" id="1121942.SAMN02745148_01554"/>
<evidence type="ECO:0000313" key="2">
    <source>
        <dbReference type="Proteomes" id="UP000184346"/>
    </source>
</evidence>
<reference evidence="1 2" key="1">
    <citation type="submission" date="2016-11" db="EMBL/GenBank/DDBJ databases">
        <authorList>
            <person name="Jaros S."/>
            <person name="Januszkiewicz K."/>
            <person name="Wedrychowicz H."/>
        </authorList>
    </citation>
    <scope>NUCLEOTIDE SEQUENCE [LARGE SCALE GENOMIC DNA]</scope>
    <source>
        <strain evidence="1 2">DSM 19980</strain>
    </source>
</reference>
<dbReference type="OrthoDB" id="6164141at2"/>
<accession>A0A1M4Y236</accession>
<evidence type="ECO:0000313" key="1">
    <source>
        <dbReference type="EMBL" id="SHE99749.1"/>
    </source>
</evidence>
<gene>
    <name evidence="1" type="ORF">SAMN02745148_01554</name>
</gene>
<dbReference type="AlphaFoldDB" id="A0A1M4Y236"/>
<dbReference type="EMBL" id="FQUJ01000006">
    <property type="protein sequence ID" value="SHE99749.1"/>
    <property type="molecule type" value="Genomic_DNA"/>
</dbReference>
<dbReference type="Proteomes" id="UP000184346">
    <property type="component" value="Unassembled WGS sequence"/>
</dbReference>
<name>A0A1M4Y236_9GAMM</name>
<keyword evidence="2" id="KW-1185">Reference proteome</keyword>
<dbReference type="RefSeq" id="WP_072821454.1">
    <property type="nucleotide sequence ID" value="NZ_FQUJ01000006.1"/>
</dbReference>
<proteinExistence type="predicted"/>